<keyword evidence="2" id="KW-0472">Membrane</keyword>
<evidence type="ECO:0000313" key="3">
    <source>
        <dbReference type="EMBL" id="WGW10658.1"/>
    </source>
</evidence>
<keyword evidence="2" id="KW-0812">Transmembrane</keyword>
<organism evidence="3 4">
    <name type="scientific">Saxibacter everestensis</name>
    <dbReference type="NCBI Taxonomy" id="2909229"/>
    <lineage>
        <taxon>Bacteria</taxon>
        <taxon>Bacillati</taxon>
        <taxon>Actinomycetota</taxon>
        <taxon>Actinomycetes</taxon>
        <taxon>Micrococcales</taxon>
        <taxon>Brevibacteriaceae</taxon>
        <taxon>Saxibacter</taxon>
    </lineage>
</organism>
<keyword evidence="4" id="KW-1185">Reference proteome</keyword>
<dbReference type="Proteomes" id="UP001209083">
    <property type="component" value="Chromosome"/>
</dbReference>
<feature type="region of interest" description="Disordered" evidence="1">
    <location>
        <begin position="14"/>
        <end position="37"/>
    </location>
</feature>
<dbReference type="EMBL" id="CP090958">
    <property type="protein sequence ID" value="WGW10658.1"/>
    <property type="molecule type" value="Genomic_DNA"/>
</dbReference>
<feature type="compositionally biased region" description="Basic and acidic residues" evidence="1">
    <location>
        <begin position="104"/>
        <end position="121"/>
    </location>
</feature>
<feature type="compositionally biased region" description="Basic and acidic residues" evidence="1">
    <location>
        <begin position="65"/>
        <end position="95"/>
    </location>
</feature>
<feature type="transmembrane region" description="Helical" evidence="2">
    <location>
        <begin position="35"/>
        <end position="53"/>
    </location>
</feature>
<keyword evidence="2" id="KW-1133">Transmembrane helix</keyword>
<gene>
    <name evidence="3" type="ORF">LWF01_10990</name>
</gene>
<sequence length="121" mass="12983">MQAEIYLAASWLAQAATPSPSPTSTVPDDDQVSPGLPGFLTMFALAVVVILLARGMTKRIRRVKARGEAEEAGRAEAEEARRAKAEEPGTEKKAQPEPGAEEPGAEKKTRPEPGTTERQDE</sequence>
<name>A0ABY8QNX9_9MICO</name>
<evidence type="ECO:0000256" key="2">
    <source>
        <dbReference type="SAM" id="Phobius"/>
    </source>
</evidence>
<proteinExistence type="predicted"/>
<evidence type="ECO:0000313" key="4">
    <source>
        <dbReference type="Proteomes" id="UP001209083"/>
    </source>
</evidence>
<evidence type="ECO:0000256" key="1">
    <source>
        <dbReference type="SAM" id="MobiDB-lite"/>
    </source>
</evidence>
<feature type="region of interest" description="Disordered" evidence="1">
    <location>
        <begin position="60"/>
        <end position="121"/>
    </location>
</feature>
<reference evidence="3 4" key="1">
    <citation type="submission" date="2023-05" db="EMBL/GenBank/DDBJ databases">
        <title>Lithophilousrod everest ZFBP1038 complete genpme.</title>
        <authorList>
            <person name="Tian M."/>
        </authorList>
    </citation>
    <scope>NUCLEOTIDE SEQUENCE [LARGE SCALE GENOMIC DNA]</scope>
    <source>
        <strain evidence="3 4">ZFBP1038</strain>
    </source>
</reference>
<protein>
    <submittedName>
        <fullName evidence="3">Uncharacterized protein</fullName>
    </submittedName>
</protein>
<accession>A0ABY8QNX9</accession>
<dbReference type="RefSeq" id="WP_349637438.1">
    <property type="nucleotide sequence ID" value="NZ_CP090958.1"/>
</dbReference>